<dbReference type="AlphaFoldDB" id="A0A077Y172"/>
<gene>
    <name evidence="4" type="ORF">PY17X_0420000</name>
    <name evidence="3" type="ORF">PYYM_0420000</name>
</gene>
<dbReference type="Proteomes" id="UP000072904">
    <property type="component" value="Chromosome 4"/>
</dbReference>
<sequence length="286" mass="33112">MKLIHFILPICFLHACVVISSPLFFNKNLDKWTKELIQVSKNEFKNLKEMKELISRKYCGESLKHLAGLVIDKSDKDAKLIIEGSIESNRLIFKLGNIKEKEINIKDIILPIETLSHKCINIRQTNQNKDSTVLCLANKVLRNFWTNSITDAVLCKMTKTKGKLPEYNDSIQLEETNTSEDNDLRDSDEEQEDNQKTQENGEISGEIKKKNQIKKKLLNEEFEDDEENQQKGLQLRISKSKLGYPKVKINGENIDEIKERSEKEINKIENSQKDQPSDNEENDNDM</sequence>
<feature type="compositionally biased region" description="Acidic residues" evidence="1">
    <location>
        <begin position="177"/>
        <end position="192"/>
    </location>
</feature>
<evidence type="ECO:0000256" key="1">
    <source>
        <dbReference type="SAM" id="MobiDB-lite"/>
    </source>
</evidence>
<feature type="region of interest" description="Disordered" evidence="1">
    <location>
        <begin position="251"/>
        <end position="286"/>
    </location>
</feature>
<dbReference type="EMBL" id="LK934632">
    <property type="protein sequence ID" value="CDU16575.1"/>
    <property type="molecule type" value="Genomic_DNA"/>
</dbReference>
<dbReference type="RefSeq" id="XP_728873.1">
    <property type="nucleotide sequence ID" value="XM_723780.1"/>
</dbReference>
<evidence type="ECO:0000313" key="6">
    <source>
        <dbReference type="Proteomes" id="UP000072904"/>
    </source>
</evidence>
<dbReference type="VEuPathDB" id="PlasmoDB:PYYM_0420000"/>
<feature type="compositionally biased region" description="Acidic residues" evidence="1">
    <location>
        <begin position="277"/>
        <end position="286"/>
    </location>
</feature>
<feature type="chain" id="PRO_5014501816" evidence="2">
    <location>
        <begin position="21"/>
        <end position="286"/>
    </location>
</feature>
<reference evidence="5 6" key="1">
    <citation type="journal article" date="2014" name="BMC Biol.">
        <title>A comprehensive evaluation of rodent malaria parasite genomes and gene expression.</title>
        <authorList>
            <person name="Otto T.D."/>
            <person name="Bohme U."/>
            <person name="Jackson A.P."/>
            <person name="Hunt M."/>
            <person name="Franke-Fayard B."/>
            <person name="Hoeijmakers W.A."/>
            <person name="Religa A.A."/>
            <person name="Robertson L."/>
            <person name="Sanders M."/>
            <person name="Ogun S.A."/>
            <person name="Cunningham D."/>
            <person name="Erhart A."/>
            <person name="Billker O."/>
            <person name="Khan S.M."/>
            <person name="Stunnenberg H.G."/>
            <person name="Langhorne J."/>
            <person name="Holder A.A."/>
            <person name="Waters A.P."/>
            <person name="Newbold C.I."/>
            <person name="Pain A."/>
            <person name="Berriman M."/>
            <person name="Janse C.J."/>
        </authorList>
    </citation>
    <scope>NUCLEOTIDE SEQUENCE [LARGE SCALE GENOMIC DNA]</scope>
    <source>
        <strain evidence="4 5">17X</strain>
        <strain evidence="3 6">YM</strain>
    </source>
</reference>
<dbReference type="OMA" id="FWVNSIT"/>
<dbReference type="KEGG" id="pyo:PY17X_0420000"/>
<name>A0A077Y172_PLAYE</name>
<keyword evidence="2" id="KW-0732">Signal</keyword>
<evidence type="ECO:0000313" key="5">
    <source>
        <dbReference type="Proteomes" id="UP000072874"/>
    </source>
</evidence>
<accession>A0A077Y172</accession>
<feature type="compositionally biased region" description="Basic and acidic residues" evidence="1">
    <location>
        <begin position="255"/>
        <end position="276"/>
    </location>
</feature>
<dbReference type="GeneID" id="3801422"/>
<organism evidence="3 6">
    <name type="scientific">Plasmodium yoelii</name>
    <dbReference type="NCBI Taxonomy" id="5861"/>
    <lineage>
        <taxon>Eukaryota</taxon>
        <taxon>Sar</taxon>
        <taxon>Alveolata</taxon>
        <taxon>Apicomplexa</taxon>
        <taxon>Aconoidasida</taxon>
        <taxon>Haemosporida</taxon>
        <taxon>Plasmodiidae</taxon>
        <taxon>Plasmodium</taxon>
        <taxon>Plasmodium (Vinckeia)</taxon>
    </lineage>
</organism>
<reference evidence="4" key="4">
    <citation type="submission" date="2019-05" db="EMBL/GenBank/DDBJ databases">
        <authorList>
            <consortium name="Pathogen Informatics"/>
        </authorList>
    </citation>
    <scope>NUCLEOTIDE SEQUENCE</scope>
    <source>
        <strain evidence="4">17X</strain>
    </source>
</reference>
<dbReference type="EMBL" id="LM993658">
    <property type="protein sequence ID" value="VTZ73492.1"/>
    <property type="molecule type" value="Genomic_DNA"/>
</dbReference>
<reference evidence="3" key="2">
    <citation type="submission" date="2014-05" db="EMBL/GenBank/DDBJ databases">
        <authorList>
            <person name="Aslett A.Martin."/>
            <person name="De Silva Nishadi"/>
        </authorList>
    </citation>
    <scope>NUCLEOTIDE SEQUENCE</scope>
    <source>
        <strain evidence="3">YM</strain>
    </source>
</reference>
<evidence type="ECO:0000256" key="2">
    <source>
        <dbReference type="SAM" id="SignalP"/>
    </source>
</evidence>
<feature type="signal peptide" evidence="2">
    <location>
        <begin position="1"/>
        <end position="20"/>
    </location>
</feature>
<protein>
    <submittedName>
        <fullName evidence="4">PH domain-containing protein, putative</fullName>
    </submittedName>
</protein>
<reference evidence="4" key="3">
    <citation type="submission" date="2014-05" db="EMBL/GenBank/DDBJ databases">
        <authorList>
            <person name="Aslett M.A."/>
            <person name="De Silva N."/>
        </authorList>
    </citation>
    <scope>NUCLEOTIDE SEQUENCE</scope>
    <source>
        <strain evidence="4">17X</strain>
    </source>
</reference>
<dbReference type="Proteomes" id="UP000072874">
    <property type="component" value="Chromosome 4"/>
</dbReference>
<evidence type="ECO:0000313" key="4">
    <source>
        <dbReference type="EMBL" id="VTZ73492.1"/>
    </source>
</evidence>
<evidence type="ECO:0000313" key="3">
    <source>
        <dbReference type="EMBL" id="CDU16575.1"/>
    </source>
</evidence>
<dbReference type="VEuPathDB" id="PlasmoDB:PY17X_0420000"/>
<proteinExistence type="predicted"/>
<dbReference type="VEuPathDB" id="PlasmoDB:PY01149"/>
<dbReference type="VEuPathDB" id="PlasmoDB:Py17XNL_000404019"/>
<dbReference type="OrthoDB" id="340921at2759"/>
<feature type="region of interest" description="Disordered" evidence="1">
    <location>
        <begin position="166"/>
        <end position="208"/>
    </location>
</feature>